<sequence length="281" mass="29757">MFSATTLPIRCAAATAAAAVRPRAAARVPPCLSSASYTTTAATPARPSPLLQLRPAKPIAVRPTAARSAITARLISSTRTSRAAATTANTASQSSSSAASHAAGEADTLTWNRFLALRKTRRRLSLFCSIAAAIASTAVGGNLVLGYDLDSIGAQTFGLDPIIVMGLSTVACGCVGWLLGPAIGDGVFRIVYRRIGRQIVEKEKQFFQRIKKFRVDPTQSSLNNPVPDFYGEKIGSVADYRRWLKDQRAFNLKTSGRPRGGAGAVAMAKRARKMSTMAGGR</sequence>
<comment type="caution">
    <text evidence="1">The sequence shown here is derived from an EMBL/GenBank/DDBJ whole genome shotgun (WGS) entry which is preliminary data.</text>
</comment>
<gene>
    <name evidence="1" type="primary">g8684</name>
    <name evidence="1" type="ORF">NpPPO83_00008684</name>
</gene>
<name>A0ACB5S6F0_9PEZI</name>
<reference evidence="1" key="1">
    <citation type="submission" date="2024-09" db="EMBL/GenBank/DDBJ databases">
        <title>Draft Genome Sequences of Neofusicoccum parvum.</title>
        <authorList>
            <person name="Ashida A."/>
            <person name="Camagna M."/>
            <person name="Tanaka A."/>
            <person name="Takemoto D."/>
        </authorList>
    </citation>
    <scope>NUCLEOTIDE SEQUENCE</scope>
    <source>
        <strain evidence="1">PPO83</strain>
    </source>
</reference>
<organism evidence="1 2">
    <name type="scientific">Neofusicoccum parvum</name>
    <dbReference type="NCBI Taxonomy" id="310453"/>
    <lineage>
        <taxon>Eukaryota</taxon>
        <taxon>Fungi</taxon>
        <taxon>Dikarya</taxon>
        <taxon>Ascomycota</taxon>
        <taxon>Pezizomycotina</taxon>
        <taxon>Dothideomycetes</taxon>
        <taxon>Dothideomycetes incertae sedis</taxon>
        <taxon>Botryosphaeriales</taxon>
        <taxon>Botryosphaeriaceae</taxon>
        <taxon>Neofusicoccum</taxon>
    </lineage>
</organism>
<proteinExistence type="predicted"/>
<keyword evidence="2" id="KW-1185">Reference proteome</keyword>
<dbReference type="Proteomes" id="UP001165186">
    <property type="component" value="Unassembled WGS sequence"/>
</dbReference>
<dbReference type="EMBL" id="BSXG01000047">
    <property type="protein sequence ID" value="GME28383.1"/>
    <property type="molecule type" value="Genomic_DNA"/>
</dbReference>
<evidence type="ECO:0000313" key="2">
    <source>
        <dbReference type="Proteomes" id="UP001165186"/>
    </source>
</evidence>
<evidence type="ECO:0000313" key="1">
    <source>
        <dbReference type="EMBL" id="GME28383.1"/>
    </source>
</evidence>
<accession>A0ACB5S6F0</accession>
<protein>
    <submittedName>
        <fullName evidence="1">Mitochondrial import protein Pam17</fullName>
    </submittedName>
</protein>